<dbReference type="Pfam" id="PF19055">
    <property type="entry name" value="ABC2_membrane_7"/>
    <property type="match status" value="1"/>
</dbReference>
<evidence type="ECO:0000313" key="9">
    <source>
        <dbReference type="EMBL" id="CAD7656190.1"/>
    </source>
</evidence>
<evidence type="ECO:0000256" key="3">
    <source>
        <dbReference type="ARBA" id="ARBA00022692"/>
    </source>
</evidence>
<proteinExistence type="predicted"/>
<feature type="transmembrane region" description="Helical" evidence="6">
    <location>
        <begin position="240"/>
        <end position="264"/>
    </location>
</feature>
<dbReference type="InterPro" id="IPR013525">
    <property type="entry name" value="ABC2_TM"/>
</dbReference>
<feature type="transmembrane region" description="Helical" evidence="6">
    <location>
        <begin position="429"/>
        <end position="451"/>
    </location>
</feature>
<feature type="transmembrane region" description="Helical" evidence="6">
    <location>
        <begin position="276"/>
        <end position="301"/>
    </location>
</feature>
<evidence type="ECO:0000256" key="4">
    <source>
        <dbReference type="ARBA" id="ARBA00022989"/>
    </source>
</evidence>
<keyword evidence="10" id="KW-1185">Reference proteome</keyword>
<feature type="transmembrane region" description="Helical" evidence="6">
    <location>
        <begin position="139"/>
        <end position="159"/>
    </location>
</feature>
<gene>
    <name evidence="9" type="ORF">ONB1V03_LOCUS12830</name>
</gene>
<feature type="transmembrane region" description="Helical" evidence="6">
    <location>
        <begin position="199"/>
        <end position="220"/>
    </location>
</feature>
<evidence type="ECO:0000256" key="2">
    <source>
        <dbReference type="ARBA" id="ARBA00022448"/>
    </source>
</evidence>
<dbReference type="EMBL" id="OC925541">
    <property type="protein sequence ID" value="CAD7656190.1"/>
    <property type="molecule type" value="Genomic_DNA"/>
</dbReference>
<feature type="transmembrane region" description="Helical" evidence="6">
    <location>
        <begin position="307"/>
        <end position="329"/>
    </location>
</feature>
<evidence type="ECO:0000256" key="1">
    <source>
        <dbReference type="ARBA" id="ARBA00004141"/>
    </source>
</evidence>
<dbReference type="InterPro" id="IPR043926">
    <property type="entry name" value="ABCG_dom"/>
</dbReference>
<keyword evidence="5 6" id="KW-0472">Membrane</keyword>
<reference evidence="9" key="1">
    <citation type="submission" date="2020-11" db="EMBL/GenBank/DDBJ databases">
        <authorList>
            <person name="Tran Van P."/>
        </authorList>
    </citation>
    <scope>NUCLEOTIDE SEQUENCE</scope>
</reference>
<dbReference type="EMBL" id="CAJPVJ010010716">
    <property type="protein sequence ID" value="CAG2173377.1"/>
    <property type="molecule type" value="Genomic_DNA"/>
</dbReference>
<sequence>TWQLINTLIALTQQPEPVAVVLTIHQPSARLFNLFHAIYLLSADGQCIYNGPPKAMRYTFNECGLECPQFTNPSDFALEVASKEHGVDRLVTLATIVKTDAKQMPANKYRINNNHEFRTLRDVYLLTVRSFQTMIRDPFMLPMRFFGYIIVALQISLLFGTDSGVLSGCPSDYGVGDGSNLIQKALETAADLFENCCGLAYICLFGWFGGIFPVLLIFPIELNVFLQEYGNGYYSIFSYFMSKVLSDIPFSLILPNLTAFPVYILTGQYMGDIWRVFNFAFIFILISFNSSALGFLIGASLSDYPGAIAFMGMLSLVPLILLSGIMINLKRMPIYFQWITNINYIRFGLTSCLINSYGFGRCDQEVGAHNGTFNILDAIPGDKLMEIASSDKIDSQLLLKSINSLITGGKDGENISIIMDMFSLTDSDYYFCIFMLFIHFIIYRSLTYYVILTKGVSKTK</sequence>
<comment type="subcellular location">
    <subcellularLocation>
        <location evidence="1">Membrane</location>
        <topology evidence="1">Multi-pass membrane protein</topology>
    </subcellularLocation>
</comment>
<organism evidence="9">
    <name type="scientific">Oppiella nova</name>
    <dbReference type="NCBI Taxonomy" id="334625"/>
    <lineage>
        <taxon>Eukaryota</taxon>
        <taxon>Metazoa</taxon>
        <taxon>Ecdysozoa</taxon>
        <taxon>Arthropoda</taxon>
        <taxon>Chelicerata</taxon>
        <taxon>Arachnida</taxon>
        <taxon>Acari</taxon>
        <taxon>Acariformes</taxon>
        <taxon>Sarcoptiformes</taxon>
        <taxon>Oribatida</taxon>
        <taxon>Brachypylina</taxon>
        <taxon>Oppioidea</taxon>
        <taxon>Oppiidae</taxon>
        <taxon>Oppiella</taxon>
    </lineage>
</organism>
<feature type="domain" description="ABC-2 type transporter transmembrane" evidence="7">
    <location>
        <begin position="123"/>
        <end position="355"/>
    </location>
</feature>
<evidence type="ECO:0000259" key="8">
    <source>
        <dbReference type="Pfam" id="PF19055"/>
    </source>
</evidence>
<evidence type="ECO:0000313" key="10">
    <source>
        <dbReference type="Proteomes" id="UP000728032"/>
    </source>
</evidence>
<dbReference type="GO" id="GO:0005886">
    <property type="term" value="C:plasma membrane"/>
    <property type="evidence" value="ECO:0007669"/>
    <property type="project" value="TreeGrafter"/>
</dbReference>
<evidence type="ECO:0000256" key="5">
    <source>
        <dbReference type="ARBA" id="ARBA00023136"/>
    </source>
</evidence>
<dbReference type="AlphaFoldDB" id="A0A7R9M9N3"/>
<protein>
    <submittedName>
        <fullName evidence="9">Uncharacterized protein</fullName>
    </submittedName>
</protein>
<dbReference type="OrthoDB" id="66620at2759"/>
<dbReference type="GO" id="GO:0140359">
    <property type="term" value="F:ABC-type transporter activity"/>
    <property type="evidence" value="ECO:0007669"/>
    <property type="project" value="InterPro"/>
</dbReference>
<keyword evidence="2" id="KW-0813">Transport</keyword>
<accession>A0A7R9M9N3</accession>
<dbReference type="PANTHER" id="PTHR48041:SF78">
    <property type="entry name" value="ABC TRANSPORTER EXPRESSED IN TRACHEA, ISOFORM A"/>
    <property type="match status" value="1"/>
</dbReference>
<keyword evidence="3 6" id="KW-0812">Transmembrane</keyword>
<name>A0A7R9M9N3_9ACAR</name>
<dbReference type="Proteomes" id="UP000728032">
    <property type="component" value="Unassembled WGS sequence"/>
</dbReference>
<evidence type="ECO:0000256" key="6">
    <source>
        <dbReference type="SAM" id="Phobius"/>
    </source>
</evidence>
<dbReference type="Pfam" id="PF01061">
    <property type="entry name" value="ABC2_membrane"/>
    <property type="match status" value="1"/>
</dbReference>
<dbReference type="PANTHER" id="PTHR48041">
    <property type="entry name" value="ABC TRANSPORTER G FAMILY MEMBER 28"/>
    <property type="match status" value="1"/>
</dbReference>
<evidence type="ECO:0000259" key="7">
    <source>
        <dbReference type="Pfam" id="PF01061"/>
    </source>
</evidence>
<dbReference type="InterPro" id="IPR050352">
    <property type="entry name" value="ABCG_transporters"/>
</dbReference>
<feature type="non-terminal residue" evidence="9">
    <location>
        <position position="460"/>
    </location>
</feature>
<keyword evidence="4 6" id="KW-1133">Transmembrane helix</keyword>
<feature type="domain" description="ABC transporter family G" evidence="8">
    <location>
        <begin position="25"/>
        <end position="106"/>
    </location>
</feature>